<dbReference type="InterPro" id="IPR027372">
    <property type="entry name" value="Phytase-like_dom"/>
</dbReference>
<protein>
    <recommendedName>
        <fullName evidence="2">Phytase-like domain-containing protein</fullName>
    </recommendedName>
</protein>
<dbReference type="InterPro" id="IPR014567">
    <property type="entry name" value="UCP031900"/>
</dbReference>
<dbReference type="EMBL" id="FNHG01000002">
    <property type="protein sequence ID" value="SDL82447.1"/>
    <property type="molecule type" value="Genomic_DNA"/>
</dbReference>
<feature type="domain" description="Phytase-like" evidence="2">
    <location>
        <begin position="60"/>
        <end position="308"/>
    </location>
</feature>
<dbReference type="Proteomes" id="UP000199759">
    <property type="component" value="Unassembled WGS sequence"/>
</dbReference>
<dbReference type="AlphaFoldDB" id="A0A1G9N8J7"/>
<organism evidence="3 4">
    <name type="scientific">Maricaulis salignorans</name>
    <dbReference type="NCBI Taxonomy" id="144026"/>
    <lineage>
        <taxon>Bacteria</taxon>
        <taxon>Pseudomonadati</taxon>
        <taxon>Pseudomonadota</taxon>
        <taxon>Alphaproteobacteria</taxon>
        <taxon>Maricaulales</taxon>
        <taxon>Maricaulaceae</taxon>
        <taxon>Maricaulis</taxon>
    </lineage>
</organism>
<name>A0A1G9N8J7_9PROT</name>
<evidence type="ECO:0000313" key="3">
    <source>
        <dbReference type="EMBL" id="SDL82447.1"/>
    </source>
</evidence>
<sequence>MTRYTLLLAVLFASSCSQPVPVVSSPTTQAVALFPDSPEILQLGLLDWRGGIEISDDDDRFGGLSALEASTDGARLLAVSDSAWWVTTDLIWSDAGELSGVDNLVIAPLLDQAGHHLEGEAGDSEGIAALGGGRYAVSFEREARIWCYNLGENWNRIDRARPNLRDLPPTDLPITHNGGMEALTLLDDGSLLVGIEWPFSSDTAYDVWRQTGDHWALSSMAAVIEYGLTGLTVIDGQVYALQRYWTPAVGSQLRIVRFDQTALDSDGIIEPELLAEFGAANSVDNFEGITAFHRDGETILLIVSDDNYNPQQRTLLMAFAVTG</sequence>
<proteinExistence type="predicted"/>
<reference evidence="3 4" key="1">
    <citation type="submission" date="2016-10" db="EMBL/GenBank/DDBJ databases">
        <authorList>
            <person name="de Groot N.N."/>
        </authorList>
    </citation>
    <scope>NUCLEOTIDE SEQUENCE [LARGE SCALE GENOMIC DNA]</scope>
    <source>
        <strain evidence="3 4">DSM 16077</strain>
    </source>
</reference>
<gene>
    <name evidence="3" type="ORF">SAMN04488568_102246</name>
</gene>
<dbReference type="RefSeq" id="WP_091766514.1">
    <property type="nucleotide sequence ID" value="NZ_FNHG01000002.1"/>
</dbReference>
<feature type="signal peptide" evidence="1">
    <location>
        <begin position="1"/>
        <end position="19"/>
    </location>
</feature>
<dbReference type="PIRSF" id="PIRSF031900">
    <property type="entry name" value="UCP031900"/>
    <property type="match status" value="1"/>
</dbReference>
<dbReference type="Pfam" id="PF13449">
    <property type="entry name" value="Phytase-like"/>
    <property type="match status" value="1"/>
</dbReference>
<keyword evidence="1" id="KW-0732">Signal</keyword>
<feature type="chain" id="PRO_5011569401" description="Phytase-like domain-containing protein" evidence="1">
    <location>
        <begin position="20"/>
        <end position="323"/>
    </location>
</feature>
<evidence type="ECO:0000259" key="2">
    <source>
        <dbReference type="Pfam" id="PF13449"/>
    </source>
</evidence>
<evidence type="ECO:0000256" key="1">
    <source>
        <dbReference type="SAM" id="SignalP"/>
    </source>
</evidence>
<dbReference type="PROSITE" id="PS51257">
    <property type="entry name" value="PROKAR_LIPOPROTEIN"/>
    <property type="match status" value="1"/>
</dbReference>
<dbReference type="STRING" id="144026.SAMN04488568_102246"/>
<evidence type="ECO:0000313" key="4">
    <source>
        <dbReference type="Proteomes" id="UP000199759"/>
    </source>
</evidence>
<keyword evidence="4" id="KW-1185">Reference proteome</keyword>
<dbReference type="OrthoDB" id="9798693at2"/>
<accession>A0A1G9N8J7</accession>